<dbReference type="PROSITE" id="PS51294">
    <property type="entry name" value="HTH_MYB"/>
    <property type="match status" value="1"/>
</dbReference>
<dbReference type="PANTHER" id="PTHR46993">
    <property type="entry name" value="MYB TRANSCRIPTION FACTOR"/>
    <property type="match status" value="1"/>
</dbReference>
<dbReference type="EMBL" id="ABEU02000012">
    <property type="protein sequence ID" value="PNR43584.1"/>
    <property type="molecule type" value="Genomic_DNA"/>
</dbReference>
<evidence type="ECO:0000259" key="3">
    <source>
        <dbReference type="PROSITE" id="PS51294"/>
    </source>
</evidence>
<reference evidence="5" key="3">
    <citation type="submission" date="2020-12" db="UniProtKB">
        <authorList>
            <consortium name="EnsemblPlants"/>
        </authorList>
    </citation>
    <scope>IDENTIFICATION</scope>
</reference>
<dbReference type="PANTHER" id="PTHR46993:SF6">
    <property type="entry name" value="MYB TRANSCRIPTION FACTOR"/>
    <property type="match status" value="1"/>
</dbReference>
<feature type="region of interest" description="Disordered" evidence="1">
    <location>
        <begin position="285"/>
        <end position="381"/>
    </location>
</feature>
<organism evidence="4">
    <name type="scientific">Physcomitrium patens</name>
    <name type="common">Spreading-leaved earth moss</name>
    <name type="synonym">Physcomitrella patens</name>
    <dbReference type="NCBI Taxonomy" id="3218"/>
    <lineage>
        <taxon>Eukaryota</taxon>
        <taxon>Viridiplantae</taxon>
        <taxon>Streptophyta</taxon>
        <taxon>Embryophyta</taxon>
        <taxon>Bryophyta</taxon>
        <taxon>Bryophytina</taxon>
        <taxon>Bryopsida</taxon>
        <taxon>Funariidae</taxon>
        <taxon>Funariales</taxon>
        <taxon>Funariaceae</taxon>
        <taxon>Physcomitrium</taxon>
    </lineage>
</organism>
<dbReference type="InterPro" id="IPR017930">
    <property type="entry name" value="Myb_dom"/>
</dbReference>
<dbReference type="PROSITE" id="PS50090">
    <property type="entry name" value="MYB_LIKE"/>
    <property type="match status" value="1"/>
</dbReference>
<dbReference type="RefSeq" id="XP_024390657.1">
    <property type="nucleotide sequence ID" value="XM_024534889.2"/>
</dbReference>
<evidence type="ECO:0000256" key="1">
    <source>
        <dbReference type="SAM" id="MobiDB-lite"/>
    </source>
</evidence>
<dbReference type="PaxDb" id="3218-PP1S91_241V6.1"/>
<evidence type="ECO:0000313" key="6">
    <source>
        <dbReference type="Proteomes" id="UP000006727"/>
    </source>
</evidence>
<feature type="compositionally biased region" description="Basic and acidic residues" evidence="1">
    <location>
        <begin position="299"/>
        <end position="320"/>
    </location>
</feature>
<evidence type="ECO:0000313" key="5">
    <source>
        <dbReference type="EnsemblPlants" id="PAC:32974000.CDS.1"/>
    </source>
</evidence>
<reference evidence="4 6" key="1">
    <citation type="journal article" date="2008" name="Science">
        <title>The Physcomitrella genome reveals evolutionary insights into the conquest of land by plants.</title>
        <authorList>
            <person name="Rensing S."/>
            <person name="Lang D."/>
            <person name="Zimmer A."/>
            <person name="Terry A."/>
            <person name="Salamov A."/>
            <person name="Shapiro H."/>
            <person name="Nishiyama T."/>
            <person name="Perroud P.-F."/>
            <person name="Lindquist E."/>
            <person name="Kamisugi Y."/>
            <person name="Tanahashi T."/>
            <person name="Sakakibara K."/>
            <person name="Fujita T."/>
            <person name="Oishi K."/>
            <person name="Shin-I T."/>
            <person name="Kuroki Y."/>
            <person name="Toyoda A."/>
            <person name="Suzuki Y."/>
            <person name="Hashimoto A."/>
            <person name="Yamaguchi K."/>
            <person name="Sugano A."/>
            <person name="Kohara Y."/>
            <person name="Fujiyama A."/>
            <person name="Anterola A."/>
            <person name="Aoki S."/>
            <person name="Ashton N."/>
            <person name="Barbazuk W.B."/>
            <person name="Barker E."/>
            <person name="Bennetzen J."/>
            <person name="Bezanilla M."/>
            <person name="Blankenship R."/>
            <person name="Cho S.H."/>
            <person name="Dutcher S."/>
            <person name="Estelle M."/>
            <person name="Fawcett J.A."/>
            <person name="Gundlach H."/>
            <person name="Hanada K."/>
            <person name="Heyl A."/>
            <person name="Hicks K.A."/>
            <person name="Hugh J."/>
            <person name="Lohr M."/>
            <person name="Mayer K."/>
            <person name="Melkozernov A."/>
            <person name="Murata T."/>
            <person name="Nelson D."/>
            <person name="Pils B."/>
            <person name="Prigge M."/>
            <person name="Reiss B."/>
            <person name="Renner T."/>
            <person name="Rombauts S."/>
            <person name="Rushton P."/>
            <person name="Sanderfoot A."/>
            <person name="Schween G."/>
            <person name="Shiu S.-H."/>
            <person name="Stueber K."/>
            <person name="Theodoulou F.L."/>
            <person name="Tu H."/>
            <person name="Van de Peer Y."/>
            <person name="Verrier P.J."/>
            <person name="Waters E."/>
            <person name="Wood A."/>
            <person name="Yang L."/>
            <person name="Cove D."/>
            <person name="Cuming A."/>
            <person name="Hasebe M."/>
            <person name="Lucas S."/>
            <person name="Mishler D.B."/>
            <person name="Reski R."/>
            <person name="Grigoriev I."/>
            <person name="Quatrano R.S."/>
            <person name="Boore J.L."/>
        </authorList>
    </citation>
    <scope>NUCLEOTIDE SEQUENCE [LARGE SCALE GENOMIC DNA]</scope>
    <source>
        <strain evidence="5 6">cv. Gransden 2004</strain>
    </source>
</reference>
<dbReference type="InterPro" id="IPR001005">
    <property type="entry name" value="SANT/Myb"/>
</dbReference>
<dbReference type="FunCoup" id="A0A2K1JPW6">
    <property type="interactions" value="1361"/>
</dbReference>
<dbReference type="Gramene" id="Pp3c12_8190V3.1">
    <property type="protein sequence ID" value="PAC:32974000.CDS.1"/>
    <property type="gene ID" value="Pp3c12_8190"/>
</dbReference>
<proteinExistence type="predicted"/>
<dbReference type="InterPro" id="IPR009057">
    <property type="entry name" value="Homeodomain-like_sf"/>
</dbReference>
<dbReference type="Proteomes" id="UP000006727">
    <property type="component" value="Chromosome 12"/>
</dbReference>
<evidence type="ECO:0000313" key="4">
    <source>
        <dbReference type="EMBL" id="PNR43584.1"/>
    </source>
</evidence>
<dbReference type="EnsemblPlants" id="Pp3c12_8190V3.2">
    <property type="protein sequence ID" value="PAC:32974001.CDS.1"/>
    <property type="gene ID" value="Pp3c12_8190"/>
</dbReference>
<dbReference type="Gramene" id="Pp3c12_8190V3.2">
    <property type="protein sequence ID" value="PAC:32974001.CDS.1"/>
    <property type="gene ID" value="Pp3c12_8190"/>
</dbReference>
<dbReference type="RefSeq" id="XP_073393915.1">
    <property type="nucleotide sequence ID" value="XM_073537814.1"/>
</dbReference>
<sequence>MVSDTPEGRKLVRADTPEEKLLGVWIWEYVLKHTSDVSFIRELTESLLFPKDVARLKQMILIKELSFQVSKDLDVEKTLDILEALCHACEGECLDKAGAEPENVVPSKRFKASSSGAPKVRNNAGEEFVLQGILQPTFELKEKLQKLLTSSVGEQVEAQNAKVKVIESELSALIKSAWAGFGPVFLEKTEAAVINGQYKPEGVSLLLPPASAQNMLGTEGKNGSSPGNEEFPENARRVLDECGVELQKDVSGGNEDLRRARQELANSCVELQKVVKDPLPALLRNRDGTTEASETVLGKTDEPDIRRSLFEPHPSARGEGWDEEPGDLQGSPSQPTPSASRRIQLPPIHSPERPNLLPQSTMASALPLPNMSGIKPRRQKRKWTDEEVETLKREVRKFGKGRWKFILERNLDVFHERTEVDMKDKWRNLEKYNGV</sequence>
<dbReference type="STRING" id="3218.A0A2K1JPW6"/>
<protein>
    <submittedName>
        <fullName evidence="4 5">Uncharacterized protein</fullName>
    </submittedName>
</protein>
<feature type="domain" description="Myb-like" evidence="2">
    <location>
        <begin position="375"/>
        <end position="430"/>
    </location>
</feature>
<feature type="compositionally biased region" description="Polar residues" evidence="1">
    <location>
        <begin position="330"/>
        <end position="341"/>
    </location>
</feature>
<dbReference type="Pfam" id="PF00249">
    <property type="entry name" value="Myb_DNA-binding"/>
    <property type="match status" value="1"/>
</dbReference>
<dbReference type="RefSeq" id="XP_073393914.1">
    <property type="nucleotide sequence ID" value="XM_073537813.1"/>
</dbReference>
<dbReference type="Gene3D" id="1.10.246.220">
    <property type="match status" value="1"/>
</dbReference>
<dbReference type="AlphaFoldDB" id="A0A2K1JPW6"/>
<dbReference type="GeneID" id="112289582"/>
<dbReference type="SMART" id="SM00717">
    <property type="entry name" value="SANT"/>
    <property type="match status" value="1"/>
</dbReference>
<feature type="domain" description="HTH myb-type" evidence="3">
    <location>
        <begin position="375"/>
        <end position="429"/>
    </location>
</feature>
<accession>A0A2K1JPW6</accession>
<dbReference type="KEGG" id="ppp:112289582"/>
<reference evidence="4 6" key="2">
    <citation type="journal article" date="2018" name="Plant J.">
        <title>The Physcomitrella patens chromosome-scale assembly reveals moss genome structure and evolution.</title>
        <authorList>
            <person name="Lang D."/>
            <person name="Ullrich K.K."/>
            <person name="Murat F."/>
            <person name="Fuchs J."/>
            <person name="Jenkins J."/>
            <person name="Haas F.B."/>
            <person name="Piednoel M."/>
            <person name="Gundlach H."/>
            <person name="Van Bel M."/>
            <person name="Meyberg R."/>
            <person name="Vives C."/>
            <person name="Morata J."/>
            <person name="Symeonidi A."/>
            <person name="Hiss M."/>
            <person name="Muchero W."/>
            <person name="Kamisugi Y."/>
            <person name="Saleh O."/>
            <person name="Blanc G."/>
            <person name="Decker E.L."/>
            <person name="van Gessel N."/>
            <person name="Grimwood J."/>
            <person name="Hayes R.D."/>
            <person name="Graham S.W."/>
            <person name="Gunter L.E."/>
            <person name="McDaniel S.F."/>
            <person name="Hoernstein S.N.W."/>
            <person name="Larsson A."/>
            <person name="Li F.W."/>
            <person name="Perroud P.F."/>
            <person name="Phillips J."/>
            <person name="Ranjan P."/>
            <person name="Rokshar D.S."/>
            <person name="Rothfels C.J."/>
            <person name="Schneider L."/>
            <person name="Shu S."/>
            <person name="Stevenson D.W."/>
            <person name="Thummler F."/>
            <person name="Tillich M."/>
            <person name="Villarreal Aguilar J.C."/>
            <person name="Widiez T."/>
            <person name="Wong G.K."/>
            <person name="Wymore A."/>
            <person name="Zhang Y."/>
            <person name="Zimmer A.D."/>
            <person name="Quatrano R.S."/>
            <person name="Mayer K.F.X."/>
            <person name="Goodstein D."/>
            <person name="Casacuberta J.M."/>
            <person name="Vandepoele K."/>
            <person name="Reski R."/>
            <person name="Cuming A.C."/>
            <person name="Tuskan G.A."/>
            <person name="Maumus F."/>
            <person name="Salse J."/>
            <person name="Schmutz J."/>
            <person name="Rensing S.A."/>
        </authorList>
    </citation>
    <scope>NUCLEOTIDE SEQUENCE [LARGE SCALE GENOMIC DNA]</scope>
    <source>
        <strain evidence="5 6">cv. Gransden 2004</strain>
    </source>
</reference>
<dbReference type="CDD" id="cd11660">
    <property type="entry name" value="SANT_TRF"/>
    <property type="match status" value="1"/>
</dbReference>
<evidence type="ECO:0000259" key="2">
    <source>
        <dbReference type="PROSITE" id="PS50090"/>
    </source>
</evidence>
<name>A0A2K1JPW6_PHYPA</name>
<gene>
    <name evidence="5" type="primary">LOC112289582</name>
    <name evidence="4" type="ORF">PHYPA_015965</name>
</gene>
<dbReference type="EnsemblPlants" id="Pp3c12_8190V3.1">
    <property type="protein sequence ID" value="PAC:32974000.CDS.1"/>
    <property type="gene ID" value="Pp3c12_8190"/>
</dbReference>
<dbReference type="SUPFAM" id="SSF46689">
    <property type="entry name" value="Homeodomain-like"/>
    <property type="match status" value="1"/>
</dbReference>
<keyword evidence="6" id="KW-1185">Reference proteome</keyword>